<name>A0AAE0JBH5_9PEZI</name>
<evidence type="ECO:0000256" key="2">
    <source>
        <dbReference type="SAM" id="Phobius"/>
    </source>
</evidence>
<feature type="compositionally biased region" description="Pro residues" evidence="1">
    <location>
        <begin position="1"/>
        <end position="13"/>
    </location>
</feature>
<keyword evidence="2" id="KW-0812">Transmembrane</keyword>
<feature type="compositionally biased region" description="Pro residues" evidence="1">
    <location>
        <begin position="147"/>
        <end position="159"/>
    </location>
</feature>
<keyword evidence="2" id="KW-1133">Transmembrane helix</keyword>
<feature type="compositionally biased region" description="Basic and acidic residues" evidence="1">
    <location>
        <begin position="638"/>
        <end position="647"/>
    </location>
</feature>
<feature type="transmembrane region" description="Helical" evidence="2">
    <location>
        <begin position="86"/>
        <end position="106"/>
    </location>
</feature>
<feature type="compositionally biased region" description="Basic and acidic residues" evidence="1">
    <location>
        <begin position="165"/>
        <end position="192"/>
    </location>
</feature>
<evidence type="ECO:0000313" key="3">
    <source>
        <dbReference type="EMBL" id="KAK3340616.1"/>
    </source>
</evidence>
<feature type="region of interest" description="Disordered" evidence="1">
    <location>
        <begin position="443"/>
        <end position="475"/>
    </location>
</feature>
<dbReference type="AlphaFoldDB" id="A0AAE0JBH5"/>
<feature type="compositionally biased region" description="Low complexity" evidence="1">
    <location>
        <begin position="577"/>
        <end position="598"/>
    </location>
</feature>
<feature type="compositionally biased region" description="Basic residues" evidence="1">
    <location>
        <begin position="229"/>
        <end position="241"/>
    </location>
</feature>
<keyword evidence="4" id="KW-1185">Reference proteome</keyword>
<reference evidence="3" key="1">
    <citation type="journal article" date="2023" name="Mol. Phylogenet. Evol.">
        <title>Genome-scale phylogeny and comparative genomics of the fungal order Sordariales.</title>
        <authorList>
            <person name="Hensen N."/>
            <person name="Bonometti L."/>
            <person name="Westerberg I."/>
            <person name="Brannstrom I.O."/>
            <person name="Guillou S."/>
            <person name="Cros-Aarteil S."/>
            <person name="Calhoun S."/>
            <person name="Haridas S."/>
            <person name="Kuo A."/>
            <person name="Mondo S."/>
            <person name="Pangilinan J."/>
            <person name="Riley R."/>
            <person name="LaButti K."/>
            <person name="Andreopoulos B."/>
            <person name="Lipzen A."/>
            <person name="Chen C."/>
            <person name="Yan M."/>
            <person name="Daum C."/>
            <person name="Ng V."/>
            <person name="Clum A."/>
            <person name="Steindorff A."/>
            <person name="Ohm R.A."/>
            <person name="Martin F."/>
            <person name="Silar P."/>
            <person name="Natvig D.O."/>
            <person name="Lalanne C."/>
            <person name="Gautier V."/>
            <person name="Ament-Velasquez S.L."/>
            <person name="Kruys A."/>
            <person name="Hutchinson M.I."/>
            <person name="Powell A.J."/>
            <person name="Barry K."/>
            <person name="Miller A.N."/>
            <person name="Grigoriev I.V."/>
            <person name="Debuchy R."/>
            <person name="Gladieux P."/>
            <person name="Hiltunen Thoren M."/>
            <person name="Johannesson H."/>
        </authorList>
    </citation>
    <scope>NUCLEOTIDE SEQUENCE</scope>
    <source>
        <strain evidence="3">CBS 560.94</strain>
    </source>
</reference>
<feature type="compositionally biased region" description="Basic and acidic residues" evidence="1">
    <location>
        <begin position="307"/>
        <end position="375"/>
    </location>
</feature>
<sequence length="919" mass="103378">MDEPQPPPPPPHGKNPKTSSGPNGLPAGKYDVFIIPEHSAGAGFLYLPSLQPQWNSFCAGVVSTLAALLLGKALTPAFLSWWHSGIGTVGMSILLVAVAVGSWSLGRSSSNVKLGSGSDWHKTTGEFGASGAFKTAPASEGPKPTQEAPPRPPTPPTDPETPADEWSRPLWKEKKDPEPESHVEPEPESEPKAKHRPQSPTQTRSHKRPQSPTQTRSHKRPQSPTQTRSHTKSQSKSHFKTQARSQPKPQPPPEPELRPEDDPDYEQEPVPEPPRQEPVDSQEPPHGPPTPLDPENSTKSEVSSKGAWEKAREETRRREEERKAREAELKRREDAARRLRELRERDAREREKREKEAREREERERERKEQEALEKERLEREIREKVERELRQKAEWEAKELAAIEKERLAREREGKERERQIKLEQEARQRERERLLREQLTREREAREREAKEREEKEREAKERELREAREREELRQKDEAIRLEEERKRLERDRREAKDREIREAIMRREREAREAREAQEQREREERLEQLRREDEEMEKEKERLARKETPYAMPKVGEKTSLWPNGRPPSIVTPSATASQTSHASTARTSTPRASPAPPHSPTKSPNPAAARTESPKPASPRPASSATGTADEYSYRPYDKPKNHAAARKKSVSDFSEDSFAPSATTNNTSPPPSMRAPYHTDDPGKIVIKAVYNFVNQFSKTPASQLISGVGTVTDGLILRISTAGLFVDDDVRGVAQREWDIKAWTLKQVEVWCPVLAASSSNGTGIASGAIPPSHPLFKMMPTSSAMRRAAEKAATRAFNGEEAVAYLNELGTCCSTTCRLGLNANSSGSSAIGSAASQDAEGWKFRGLHLLRTSIRDQEGKRFLFVVGEEEAWKIVKGLQSLRSGSQARAVAVSGFSGIEAKGILETLGWG</sequence>
<feature type="region of interest" description="Disordered" evidence="1">
    <location>
        <begin position="108"/>
        <end position="375"/>
    </location>
</feature>
<accession>A0AAE0JBH5</accession>
<dbReference type="Proteomes" id="UP001278500">
    <property type="component" value="Unassembled WGS sequence"/>
</dbReference>
<dbReference type="GeneID" id="87859831"/>
<feature type="region of interest" description="Disordered" evidence="1">
    <location>
        <begin position="488"/>
        <end position="687"/>
    </location>
</feature>
<proteinExistence type="predicted"/>
<reference evidence="3" key="2">
    <citation type="submission" date="2023-06" db="EMBL/GenBank/DDBJ databases">
        <authorList>
            <consortium name="Lawrence Berkeley National Laboratory"/>
            <person name="Haridas S."/>
            <person name="Hensen N."/>
            <person name="Bonometti L."/>
            <person name="Westerberg I."/>
            <person name="Brannstrom I.O."/>
            <person name="Guillou S."/>
            <person name="Cros-Aarteil S."/>
            <person name="Calhoun S."/>
            <person name="Kuo A."/>
            <person name="Mondo S."/>
            <person name="Pangilinan J."/>
            <person name="Riley R."/>
            <person name="Labutti K."/>
            <person name="Andreopoulos B."/>
            <person name="Lipzen A."/>
            <person name="Chen C."/>
            <person name="Yanf M."/>
            <person name="Daum C."/>
            <person name="Ng V."/>
            <person name="Clum A."/>
            <person name="Steindorff A."/>
            <person name="Ohm R."/>
            <person name="Martin F."/>
            <person name="Silar P."/>
            <person name="Natvig D."/>
            <person name="Lalanne C."/>
            <person name="Gautier V."/>
            <person name="Ament-Velasquez S.L."/>
            <person name="Kruys A."/>
            <person name="Hutchinson M.I."/>
            <person name="Powell A.J."/>
            <person name="Barry K."/>
            <person name="Miller A.N."/>
            <person name="Grigoriev I.V."/>
            <person name="Debuchy R."/>
            <person name="Gladieux P."/>
            <person name="Thoren M.H."/>
            <person name="Johannesson H."/>
        </authorList>
    </citation>
    <scope>NUCLEOTIDE SEQUENCE</scope>
    <source>
        <strain evidence="3">CBS 560.94</strain>
    </source>
</reference>
<protein>
    <submittedName>
        <fullName evidence="3">Uncharacterized protein</fullName>
    </submittedName>
</protein>
<keyword evidence="2" id="KW-0472">Membrane</keyword>
<comment type="caution">
    <text evidence="3">The sequence shown here is derived from an EMBL/GenBank/DDBJ whole genome shotgun (WGS) entry which is preliminary data.</text>
</comment>
<evidence type="ECO:0000313" key="4">
    <source>
        <dbReference type="Proteomes" id="UP001278500"/>
    </source>
</evidence>
<feature type="compositionally biased region" description="Basic and acidic residues" evidence="1">
    <location>
        <begin position="488"/>
        <end position="553"/>
    </location>
</feature>
<feature type="region of interest" description="Disordered" evidence="1">
    <location>
        <begin position="1"/>
        <end position="23"/>
    </location>
</feature>
<organism evidence="3 4">
    <name type="scientific">Neurospora tetraspora</name>
    <dbReference type="NCBI Taxonomy" id="94610"/>
    <lineage>
        <taxon>Eukaryota</taxon>
        <taxon>Fungi</taxon>
        <taxon>Dikarya</taxon>
        <taxon>Ascomycota</taxon>
        <taxon>Pezizomycotina</taxon>
        <taxon>Sordariomycetes</taxon>
        <taxon>Sordariomycetidae</taxon>
        <taxon>Sordariales</taxon>
        <taxon>Sordariaceae</taxon>
        <taxon>Neurospora</taxon>
    </lineage>
</organism>
<gene>
    <name evidence="3" type="ORF">B0H65DRAFT_265069</name>
</gene>
<dbReference type="RefSeq" id="XP_062679558.1">
    <property type="nucleotide sequence ID" value="XM_062822677.1"/>
</dbReference>
<feature type="transmembrane region" description="Helical" evidence="2">
    <location>
        <begin position="54"/>
        <end position="74"/>
    </location>
</feature>
<evidence type="ECO:0000256" key="1">
    <source>
        <dbReference type="SAM" id="MobiDB-lite"/>
    </source>
</evidence>
<dbReference type="EMBL" id="JAUEPP010000006">
    <property type="protein sequence ID" value="KAK3340616.1"/>
    <property type="molecule type" value="Genomic_DNA"/>
</dbReference>